<accession>A0A0G0UA83</accession>
<protein>
    <recommendedName>
        <fullName evidence="4">DUF3179 domain-containing protein</fullName>
    </recommendedName>
</protein>
<comment type="caution">
    <text evidence="2">The sequence shown here is derived from an EMBL/GenBank/DDBJ whole genome shotgun (WGS) entry which is preliminary data.</text>
</comment>
<sequence length="374" mass="42495">MKHRFHWILFFVILILLGGFIFWREYGLRRTPIVSEPIAPLFSEVHTTDNVKHLIPLQEIVSAGVAKDGIPPIADPQFESVAAADQYLKEDGVGLLVEKDGHVRFYPYQILVWHEVVNDVFGGMPLVVTFSPLTFSGLVFQRDFGGDVGVLDFGTSGEIYNNNLLMYDRKTDTLWSQAYTRAVRGDLTGTTFQPYPSTVISWKQFRNHFPKGEVLSRETGAVRDYTRDPYGTSYYDSKQVWFPLTSIDDRLSPKTRIFGFEHDGSARAFPLDRLIRDRVISDDVSTYSLLVLYDKEQETVQGFSRDLDGHTLTFEWNGTVLKDKETGTTWNFDGKGIKGELAGTTLKTVSLFPFYWFAWAAFYPSTDVVGLNGK</sequence>
<evidence type="ECO:0000313" key="3">
    <source>
        <dbReference type="Proteomes" id="UP000034616"/>
    </source>
</evidence>
<dbReference type="Pfam" id="PF11376">
    <property type="entry name" value="DUF3179"/>
    <property type="match status" value="1"/>
</dbReference>
<dbReference type="Proteomes" id="UP000034616">
    <property type="component" value="Unassembled WGS sequence"/>
</dbReference>
<evidence type="ECO:0008006" key="4">
    <source>
        <dbReference type="Google" id="ProtNLM"/>
    </source>
</evidence>
<feature type="transmembrane region" description="Helical" evidence="1">
    <location>
        <begin position="6"/>
        <end position="23"/>
    </location>
</feature>
<keyword evidence="1" id="KW-1133">Transmembrane helix</keyword>
<proteinExistence type="predicted"/>
<dbReference type="AlphaFoldDB" id="A0A0G0UA83"/>
<evidence type="ECO:0000256" key="1">
    <source>
        <dbReference type="SAM" id="Phobius"/>
    </source>
</evidence>
<dbReference type="EMBL" id="LCAH01000025">
    <property type="protein sequence ID" value="KKR85899.1"/>
    <property type="molecule type" value="Genomic_DNA"/>
</dbReference>
<dbReference type="PATRIC" id="fig|1618985.3.peg.1075"/>
<keyword evidence="1" id="KW-0472">Membrane</keyword>
<gene>
    <name evidence="2" type="ORF">UU35_C0025G0006</name>
</gene>
<keyword evidence="1" id="KW-0812">Transmembrane</keyword>
<evidence type="ECO:0000313" key="2">
    <source>
        <dbReference type="EMBL" id="KKR85899.1"/>
    </source>
</evidence>
<name>A0A0G0UA83_9BACT</name>
<organism evidence="2 3">
    <name type="scientific">Candidatus Uhrbacteria bacterium GW2011_GWC2_41_11</name>
    <dbReference type="NCBI Taxonomy" id="1618985"/>
    <lineage>
        <taxon>Bacteria</taxon>
        <taxon>Candidatus Uhriibacteriota</taxon>
    </lineage>
</organism>
<reference evidence="2 3" key="1">
    <citation type="journal article" date="2015" name="Nature">
        <title>rRNA introns, odd ribosomes, and small enigmatic genomes across a large radiation of phyla.</title>
        <authorList>
            <person name="Brown C.T."/>
            <person name="Hug L.A."/>
            <person name="Thomas B.C."/>
            <person name="Sharon I."/>
            <person name="Castelle C.J."/>
            <person name="Singh A."/>
            <person name="Wilkins M.J."/>
            <person name="Williams K.H."/>
            <person name="Banfield J.F."/>
        </authorList>
    </citation>
    <scope>NUCLEOTIDE SEQUENCE [LARGE SCALE GENOMIC DNA]</scope>
</reference>
<dbReference type="InterPro" id="IPR021516">
    <property type="entry name" value="DUF3179"/>
</dbReference>